<comment type="caution">
    <text evidence="3">The sequence shown here is derived from an EMBL/GenBank/DDBJ whole genome shotgun (WGS) entry which is preliminary data.</text>
</comment>
<dbReference type="EMBL" id="CACVBS010000063">
    <property type="protein sequence ID" value="CAA7267799.1"/>
    <property type="molecule type" value="Genomic_DNA"/>
</dbReference>
<protein>
    <recommendedName>
        <fullName evidence="2">DUF6533 domain-containing protein</fullName>
    </recommendedName>
</protein>
<evidence type="ECO:0000256" key="1">
    <source>
        <dbReference type="SAM" id="Phobius"/>
    </source>
</evidence>
<proteinExistence type="predicted"/>
<sequence>MGFLLFVPLHVPAKMNGTELTEFMTSRLQAGVMTKMFDLAGAVIFIYDYLLTLGMEVEYVWPGPWTTIKVVYFIQRYIPFIDTMWIALYINFGENLSPGLCQRLNTAGRALMCVGLTTSEIILTFRVWAVWNRPKVLTIGLPILFVGCFLPPVPILFVFLSSVKFITLPHPSVGCVPIAGSSLIIVDWALLLLWDSFVLALMAIPAFRSFRFRSNSALYHAVYAEGVIYYFYLFIISIVNILLFGLPSVDGSYQFLATTLSRCLHSILTSRVLLHIRAGINEGQSEEFEQISIGDVTHRKALRGMKPPVGEKV</sequence>
<name>A0A8S0VSU9_CYCAE</name>
<dbReference type="AlphaFoldDB" id="A0A8S0VSU9"/>
<feature type="transmembrane region" description="Helical" evidence="1">
    <location>
        <begin position="70"/>
        <end position="90"/>
    </location>
</feature>
<organism evidence="3 4">
    <name type="scientific">Cyclocybe aegerita</name>
    <name type="common">Black poplar mushroom</name>
    <name type="synonym">Agrocybe aegerita</name>
    <dbReference type="NCBI Taxonomy" id="1973307"/>
    <lineage>
        <taxon>Eukaryota</taxon>
        <taxon>Fungi</taxon>
        <taxon>Dikarya</taxon>
        <taxon>Basidiomycota</taxon>
        <taxon>Agaricomycotina</taxon>
        <taxon>Agaricomycetes</taxon>
        <taxon>Agaricomycetidae</taxon>
        <taxon>Agaricales</taxon>
        <taxon>Agaricineae</taxon>
        <taxon>Bolbitiaceae</taxon>
        <taxon>Cyclocybe</taxon>
    </lineage>
</organism>
<feature type="transmembrane region" description="Helical" evidence="1">
    <location>
        <begin position="110"/>
        <end position="131"/>
    </location>
</feature>
<dbReference type="Pfam" id="PF20151">
    <property type="entry name" value="DUF6533"/>
    <property type="match status" value="1"/>
</dbReference>
<feature type="transmembrane region" description="Helical" evidence="1">
    <location>
        <begin position="227"/>
        <end position="246"/>
    </location>
</feature>
<gene>
    <name evidence="3" type="ORF">AAE3_LOCUS10101</name>
</gene>
<evidence type="ECO:0000313" key="3">
    <source>
        <dbReference type="EMBL" id="CAA7267799.1"/>
    </source>
</evidence>
<reference evidence="3 4" key="1">
    <citation type="submission" date="2020-01" db="EMBL/GenBank/DDBJ databases">
        <authorList>
            <person name="Gupta K D."/>
        </authorList>
    </citation>
    <scope>NUCLEOTIDE SEQUENCE [LARGE SCALE GENOMIC DNA]</scope>
</reference>
<evidence type="ECO:0000259" key="2">
    <source>
        <dbReference type="Pfam" id="PF20151"/>
    </source>
</evidence>
<dbReference type="Proteomes" id="UP000467700">
    <property type="component" value="Unassembled WGS sequence"/>
</dbReference>
<keyword evidence="1" id="KW-1133">Transmembrane helix</keyword>
<feature type="transmembrane region" description="Helical" evidence="1">
    <location>
        <begin position="143"/>
        <end position="163"/>
    </location>
</feature>
<keyword evidence="1" id="KW-0812">Transmembrane</keyword>
<keyword evidence="4" id="KW-1185">Reference proteome</keyword>
<feature type="transmembrane region" description="Helical" evidence="1">
    <location>
        <begin position="32"/>
        <end position="50"/>
    </location>
</feature>
<feature type="transmembrane region" description="Helical" evidence="1">
    <location>
        <begin position="184"/>
        <end position="207"/>
    </location>
</feature>
<dbReference type="OrthoDB" id="3350812at2759"/>
<feature type="domain" description="DUF6533" evidence="2">
    <location>
        <begin position="38"/>
        <end position="81"/>
    </location>
</feature>
<dbReference type="InterPro" id="IPR045340">
    <property type="entry name" value="DUF6533"/>
</dbReference>
<accession>A0A8S0VSU9</accession>
<evidence type="ECO:0000313" key="4">
    <source>
        <dbReference type="Proteomes" id="UP000467700"/>
    </source>
</evidence>
<keyword evidence="1" id="KW-0472">Membrane</keyword>